<keyword evidence="3" id="KW-1185">Reference proteome</keyword>
<evidence type="ECO:0000313" key="2">
    <source>
        <dbReference type="EMBL" id="KAF8910513.1"/>
    </source>
</evidence>
<dbReference type="AlphaFoldDB" id="A0A9P5NVD4"/>
<protein>
    <submittedName>
        <fullName evidence="2">Uncharacterized protein</fullName>
    </submittedName>
</protein>
<keyword evidence="1" id="KW-1133">Transmembrane helix</keyword>
<keyword evidence="1" id="KW-0472">Membrane</keyword>
<proteinExistence type="predicted"/>
<evidence type="ECO:0000313" key="3">
    <source>
        <dbReference type="Proteomes" id="UP000724874"/>
    </source>
</evidence>
<feature type="transmembrane region" description="Helical" evidence="1">
    <location>
        <begin position="299"/>
        <end position="318"/>
    </location>
</feature>
<feature type="transmembrane region" description="Helical" evidence="1">
    <location>
        <begin position="273"/>
        <end position="293"/>
    </location>
</feature>
<name>A0A9P5NVD4_GYMJU</name>
<sequence length="618" mass="67269">MNSSDSNSILQFAASVGLGRGLVEIVALATLIGSSTAGDLVLGNKGAAGLVWGSISAFGCSSVIKACASAASPGWLKQMLGLRTAQSDKTLGMDLLLAPKSRVAGRIRSMLDDPLGVSCDSDPKKWSRAGPEHRIYHDIYAFDNDTSIMLSEINPTFRNSPLAIHTHYPYPSYHAHSFRFQLIVLLLSLLKISEIYTLLRLQHGGTLFGLLAGAPFVFSLFSGLCLEIADILASRRPVEVDGHLDILAASSLLTTKRVGGPRKNPRSGPWWKFFWIMTGTLQVLFLVKSYFLLVQQSASFVLIWTGFQLFWAVLRILIFKSDITDASQSHIMDGRPMQESKLESLPLVMKLRVANLVLALGSYQAHVHPRKLDAYLDDSFSTSQIARLLAPGNISEVYTVPRSTQDVLQAPFYAGATSAITEKAKFASTGRTTIVNILAVIGDTALSSAAWVLGNPKYDYSPMELYDCCVVVFEVLIPSSIQEKHAYEPKRRIVAVPSARVYSARSAVDVATSRAQQDTLEPLFIPRGAGAQDSAEEKEWLYWIPCDTGEWLQIRSPSSGSKAGSVLGQQTVEVLGDDAVSRVLGAGNLNISLKDAKEVTEIVAISRRAVDGLLSFFH</sequence>
<comment type="caution">
    <text evidence="2">The sequence shown here is derived from an EMBL/GenBank/DDBJ whole genome shotgun (WGS) entry which is preliminary data.</text>
</comment>
<dbReference type="OrthoDB" id="3024632at2759"/>
<accession>A0A9P5NVD4</accession>
<keyword evidence="1" id="KW-0812">Transmembrane</keyword>
<reference evidence="2" key="1">
    <citation type="submission" date="2020-11" db="EMBL/GenBank/DDBJ databases">
        <authorList>
            <consortium name="DOE Joint Genome Institute"/>
            <person name="Ahrendt S."/>
            <person name="Riley R."/>
            <person name="Andreopoulos W."/>
            <person name="LaButti K."/>
            <person name="Pangilinan J."/>
            <person name="Ruiz-duenas F.J."/>
            <person name="Barrasa J.M."/>
            <person name="Sanchez-Garcia M."/>
            <person name="Camarero S."/>
            <person name="Miyauchi S."/>
            <person name="Serrano A."/>
            <person name="Linde D."/>
            <person name="Babiker R."/>
            <person name="Drula E."/>
            <person name="Ayuso-Fernandez I."/>
            <person name="Pacheco R."/>
            <person name="Padilla G."/>
            <person name="Ferreira P."/>
            <person name="Barriuso J."/>
            <person name="Kellner H."/>
            <person name="Castanera R."/>
            <person name="Alfaro M."/>
            <person name="Ramirez L."/>
            <person name="Pisabarro A.G."/>
            <person name="Kuo A."/>
            <person name="Tritt A."/>
            <person name="Lipzen A."/>
            <person name="He G."/>
            <person name="Yan M."/>
            <person name="Ng V."/>
            <person name="Cullen D."/>
            <person name="Martin F."/>
            <person name="Rosso M.-N."/>
            <person name="Henrissat B."/>
            <person name="Hibbett D."/>
            <person name="Martinez A.T."/>
            <person name="Grigoriev I.V."/>
        </authorList>
    </citation>
    <scope>NUCLEOTIDE SEQUENCE</scope>
    <source>
        <strain evidence="2">AH 44721</strain>
    </source>
</reference>
<organism evidence="2 3">
    <name type="scientific">Gymnopilus junonius</name>
    <name type="common">Spectacular rustgill mushroom</name>
    <name type="synonym">Gymnopilus spectabilis subsp. junonius</name>
    <dbReference type="NCBI Taxonomy" id="109634"/>
    <lineage>
        <taxon>Eukaryota</taxon>
        <taxon>Fungi</taxon>
        <taxon>Dikarya</taxon>
        <taxon>Basidiomycota</taxon>
        <taxon>Agaricomycotina</taxon>
        <taxon>Agaricomycetes</taxon>
        <taxon>Agaricomycetidae</taxon>
        <taxon>Agaricales</taxon>
        <taxon>Agaricineae</taxon>
        <taxon>Hymenogastraceae</taxon>
        <taxon>Gymnopilus</taxon>
    </lineage>
</organism>
<feature type="transmembrane region" description="Helical" evidence="1">
    <location>
        <begin position="205"/>
        <end position="226"/>
    </location>
</feature>
<gene>
    <name evidence="2" type="ORF">CPB84DRAFT_1763853</name>
</gene>
<dbReference type="EMBL" id="JADNYJ010000006">
    <property type="protein sequence ID" value="KAF8910513.1"/>
    <property type="molecule type" value="Genomic_DNA"/>
</dbReference>
<dbReference type="Proteomes" id="UP000724874">
    <property type="component" value="Unassembled WGS sequence"/>
</dbReference>
<evidence type="ECO:0000256" key="1">
    <source>
        <dbReference type="SAM" id="Phobius"/>
    </source>
</evidence>